<protein>
    <recommendedName>
        <fullName evidence="10">Regulator of G-protein signaling 8</fullName>
    </recommendedName>
</protein>
<evidence type="ECO:0000256" key="10">
    <source>
        <dbReference type="ARBA" id="ARBA00023880"/>
    </source>
</evidence>
<evidence type="ECO:0000313" key="12">
    <source>
        <dbReference type="EMBL" id="KAF6734149.1"/>
    </source>
</evidence>
<reference evidence="12" key="1">
    <citation type="journal article" name="BMC Genomics">
        <title>Long-read sequencing and de novo genome assembly of marine medaka (Oryzias melastigma).</title>
        <authorList>
            <person name="Liang P."/>
            <person name="Saqib H.S.A."/>
            <person name="Ni X."/>
            <person name="Shen Y."/>
        </authorList>
    </citation>
    <scope>NUCLEOTIDE SEQUENCE</scope>
    <source>
        <strain evidence="12">Bigg-433</strain>
    </source>
</reference>
<organism evidence="12 13">
    <name type="scientific">Oryzias melastigma</name>
    <name type="common">Marine medaka</name>
    <dbReference type="NCBI Taxonomy" id="30732"/>
    <lineage>
        <taxon>Eukaryota</taxon>
        <taxon>Metazoa</taxon>
        <taxon>Chordata</taxon>
        <taxon>Craniata</taxon>
        <taxon>Vertebrata</taxon>
        <taxon>Euteleostomi</taxon>
        <taxon>Actinopterygii</taxon>
        <taxon>Neopterygii</taxon>
        <taxon>Teleostei</taxon>
        <taxon>Neoteleostei</taxon>
        <taxon>Acanthomorphata</taxon>
        <taxon>Ovalentaria</taxon>
        <taxon>Atherinomorphae</taxon>
        <taxon>Beloniformes</taxon>
        <taxon>Adrianichthyidae</taxon>
        <taxon>Oryziinae</taxon>
        <taxon>Oryzias</taxon>
    </lineage>
</organism>
<name>A0A834FHH3_ORYME</name>
<keyword evidence="9" id="KW-0966">Cell projection</keyword>
<evidence type="ECO:0000256" key="8">
    <source>
        <dbReference type="ARBA" id="ARBA00023242"/>
    </source>
</evidence>
<dbReference type="Proteomes" id="UP000646548">
    <property type="component" value="Unassembled WGS sequence"/>
</dbReference>
<proteinExistence type="predicted"/>
<dbReference type="GO" id="GO:0005634">
    <property type="term" value="C:nucleus"/>
    <property type="evidence" value="ECO:0007669"/>
    <property type="project" value="UniProtKB-SubCell"/>
</dbReference>
<dbReference type="GO" id="GO:0030425">
    <property type="term" value="C:dendrite"/>
    <property type="evidence" value="ECO:0007669"/>
    <property type="project" value="UniProtKB-SubCell"/>
</dbReference>
<gene>
    <name evidence="12" type="ORF">FQA47_012658</name>
</gene>
<dbReference type="PROSITE" id="PS50132">
    <property type="entry name" value="RGS"/>
    <property type="match status" value="1"/>
</dbReference>
<dbReference type="InterPro" id="IPR036305">
    <property type="entry name" value="RGS_sf"/>
</dbReference>
<keyword evidence="8" id="KW-0539">Nucleus</keyword>
<evidence type="ECO:0000256" key="7">
    <source>
        <dbReference type="ARBA" id="ARBA00023136"/>
    </source>
</evidence>
<dbReference type="GO" id="GO:0009968">
    <property type="term" value="P:negative regulation of signal transduction"/>
    <property type="evidence" value="ECO:0007669"/>
    <property type="project" value="UniProtKB-KW"/>
</dbReference>
<feature type="domain" description="RGS" evidence="11">
    <location>
        <begin position="203"/>
        <end position="319"/>
    </location>
</feature>
<dbReference type="SMART" id="SM00315">
    <property type="entry name" value="RGS"/>
    <property type="match status" value="1"/>
</dbReference>
<dbReference type="InterPro" id="IPR044926">
    <property type="entry name" value="RGS_subdomain_2"/>
</dbReference>
<dbReference type="InterPro" id="IPR016137">
    <property type="entry name" value="RGS"/>
</dbReference>
<evidence type="ECO:0000256" key="2">
    <source>
        <dbReference type="ARBA" id="ARBA00004279"/>
    </source>
</evidence>
<evidence type="ECO:0000259" key="11">
    <source>
        <dbReference type="PROSITE" id="PS50132"/>
    </source>
</evidence>
<dbReference type="PRINTS" id="PR01301">
    <property type="entry name" value="RGSPROTEIN"/>
</dbReference>
<comment type="caution">
    <text evidence="12">The sequence shown here is derived from an EMBL/GenBank/DDBJ whole genome shotgun (WGS) entry which is preliminary data.</text>
</comment>
<keyword evidence="6" id="KW-0734">Signal transduction inhibitor</keyword>
<dbReference type="AlphaFoldDB" id="A0A834FHH3"/>
<dbReference type="PANTHER" id="PTHR10845:SF147">
    <property type="entry name" value="REGULATOR OF G-PROTEIN SIGNALING 8"/>
    <property type="match status" value="1"/>
</dbReference>
<dbReference type="GO" id="GO:0043204">
    <property type="term" value="C:perikaryon"/>
    <property type="evidence" value="ECO:0007669"/>
    <property type="project" value="UniProtKB-SubCell"/>
</dbReference>
<evidence type="ECO:0000256" key="3">
    <source>
        <dbReference type="ARBA" id="ARBA00004413"/>
    </source>
</evidence>
<keyword evidence="7" id="KW-0472">Membrane</keyword>
<sequence>RRPSPSPLPLFHSAPPHFHLLKHSISEHRFSTPQMCSGLSLEISLRKQSYPPPLSISLMIPPTPFSLLPSISTALPPHLPSDFTPMRVPRVAPTHWHQKHEISSVLSCTISYKYTALARRRLRLALAKHTLGIGSGYRGRAERVHLISHTSDSRLSTMKTRLGCLSKKSDSYSDFSEFLPPAHETTARCLKLSTDEVVRWSDSFDHLLSHKYGLAAFRTFLKSEFSDENIEFWMACEEYKKIKSSTKLVSKANKIFKEFIEVQSPREVNIDYRTREKTKQSLADPTPTSLNEVQGKIYSLMEKDSYPRFLRSKMYQDMVNRAHAQGQRRSV</sequence>
<evidence type="ECO:0000256" key="4">
    <source>
        <dbReference type="ARBA" id="ARBA00004484"/>
    </source>
</evidence>
<dbReference type="Gene3D" id="1.10.167.10">
    <property type="entry name" value="Regulator of G-protein Signalling 4, domain 2"/>
    <property type="match status" value="1"/>
</dbReference>
<dbReference type="EMBL" id="WKFB01000141">
    <property type="protein sequence ID" value="KAF6734149.1"/>
    <property type="molecule type" value="Genomic_DNA"/>
</dbReference>
<dbReference type="Gene3D" id="1.10.196.10">
    <property type="match status" value="2"/>
</dbReference>
<dbReference type="FunFam" id="1.10.196.10:FF:000001">
    <property type="entry name" value="Regulator of G-protein signaling 8"/>
    <property type="match status" value="1"/>
</dbReference>
<dbReference type="PANTHER" id="PTHR10845">
    <property type="entry name" value="REGULATOR OF G PROTEIN SIGNALING"/>
    <property type="match status" value="1"/>
</dbReference>
<feature type="non-terminal residue" evidence="12">
    <location>
        <position position="1"/>
    </location>
</feature>
<evidence type="ECO:0000256" key="9">
    <source>
        <dbReference type="ARBA" id="ARBA00023273"/>
    </source>
</evidence>
<dbReference type="FunFam" id="1.10.167.10:FF:000001">
    <property type="entry name" value="Putative regulator of g-protein signaling 12"/>
    <property type="match status" value="1"/>
</dbReference>
<dbReference type="InterPro" id="IPR024066">
    <property type="entry name" value="RGS_subdom1/3"/>
</dbReference>
<keyword evidence="5" id="KW-1003">Cell membrane</keyword>
<evidence type="ECO:0000256" key="1">
    <source>
        <dbReference type="ARBA" id="ARBA00004123"/>
    </source>
</evidence>
<dbReference type="SUPFAM" id="SSF48097">
    <property type="entry name" value="Regulator of G-protein signaling, RGS"/>
    <property type="match status" value="1"/>
</dbReference>
<comment type="subcellular location">
    <subcellularLocation>
        <location evidence="3">Cell membrane</location>
        <topology evidence="3">Peripheral membrane protein</topology>
        <orientation evidence="3">Cytoplasmic side</orientation>
    </subcellularLocation>
    <subcellularLocation>
        <location evidence="2">Cell projection</location>
        <location evidence="2">Dendrite</location>
    </subcellularLocation>
    <subcellularLocation>
        <location evidence="1">Nucleus</location>
    </subcellularLocation>
    <subcellularLocation>
        <location evidence="4">Perikaryon</location>
    </subcellularLocation>
</comment>
<accession>A0A834FHH3</accession>
<evidence type="ECO:0000313" key="13">
    <source>
        <dbReference type="Proteomes" id="UP000646548"/>
    </source>
</evidence>
<dbReference type="GO" id="GO:0005886">
    <property type="term" value="C:plasma membrane"/>
    <property type="evidence" value="ECO:0007669"/>
    <property type="project" value="UniProtKB-SubCell"/>
</dbReference>
<dbReference type="Pfam" id="PF00615">
    <property type="entry name" value="RGS"/>
    <property type="match status" value="1"/>
</dbReference>
<evidence type="ECO:0000256" key="6">
    <source>
        <dbReference type="ARBA" id="ARBA00022700"/>
    </source>
</evidence>
<evidence type="ECO:0000256" key="5">
    <source>
        <dbReference type="ARBA" id="ARBA00022475"/>
    </source>
</evidence>